<reference evidence="2" key="1">
    <citation type="submission" date="2020-07" db="EMBL/GenBank/DDBJ databases">
        <title>Huge and variable diversity of episymbiotic CPR bacteria and DPANN archaea in groundwater ecosystems.</title>
        <authorList>
            <person name="He C.Y."/>
            <person name="Keren R."/>
            <person name="Whittaker M."/>
            <person name="Farag I.F."/>
            <person name="Doudna J."/>
            <person name="Cate J.H.D."/>
            <person name="Banfield J.F."/>
        </authorList>
    </citation>
    <scope>NUCLEOTIDE SEQUENCE</scope>
    <source>
        <strain evidence="2">NC_groundwater_928_Pr1_S-0.2um_72_17</strain>
    </source>
</reference>
<name>A0A9D6L9L9_UNCEI</name>
<sequence>MTEPPHAAARPSAPLRCALLLLTMLCAPAARAATPDSLAAVPAPAVDTTARALAATGFENVSSGPGAIAYENRRWRNSAEARGRAVRRLGARPSAAHPLTVFERRLGMVAAAITDTGGAAPAAVRYPSDPEFTPPPSGPVLARTSRNVDLTLTPRITYELGHILDPVLLRLEVEPALTYNPWPGGRATLSVMIPMRNDFEADPIHPDVNRVRPGVASLDQFAWLTGGALVSASAGLFGDNRYGISIGAARPLASGAFLLDAEADWTGFVAFPDSGTVYSPLARWTGFAGVTWRPPALDLAVRLRAARFLYGDQGGELELRRTMGDLELALFYQRTAGLGIEGVRVAVPIPPLTRPTDWPVRALPVERLPLEYRDEAAPTGRLVRGVASREDFLRQLNEPGLAGDADRYRNGIGEGAEKASPPSEWVSLTGMTGFVNTPWAGVMDDRGIEVGYNTIPKRIAYDHRGISRNDVYYAAVGFLPHVEVGLRWTVIPGVRAFADLVPDSKLVESDRMLSGRIEVLPATPTRPGLALGIEDALGTRRFHSTYVVTGIPLVNHGLRARVAVGYAPSVFTASRRTLDGAFGAVEASPWRPLAATLEYDTEKWNTLLGIDLGFGFRARVALLDGRYASFGAGWHVAL</sequence>
<evidence type="ECO:0000313" key="3">
    <source>
        <dbReference type="Proteomes" id="UP000807850"/>
    </source>
</evidence>
<organism evidence="2 3">
    <name type="scientific">Eiseniibacteriota bacterium</name>
    <dbReference type="NCBI Taxonomy" id="2212470"/>
    <lineage>
        <taxon>Bacteria</taxon>
        <taxon>Candidatus Eiseniibacteriota</taxon>
    </lineage>
</organism>
<dbReference type="InterPro" id="IPR010344">
    <property type="entry name" value="YbjH"/>
</dbReference>
<comment type="caution">
    <text evidence="2">The sequence shown here is derived from an EMBL/GenBank/DDBJ whole genome shotgun (WGS) entry which is preliminary data.</text>
</comment>
<feature type="chain" id="PRO_5039314995" evidence="1">
    <location>
        <begin position="33"/>
        <end position="638"/>
    </location>
</feature>
<dbReference type="AlphaFoldDB" id="A0A9D6L9L9"/>
<proteinExistence type="predicted"/>
<dbReference type="Pfam" id="PF06082">
    <property type="entry name" value="YjbH"/>
    <property type="match status" value="1"/>
</dbReference>
<evidence type="ECO:0000256" key="1">
    <source>
        <dbReference type="SAM" id="SignalP"/>
    </source>
</evidence>
<keyword evidence="1" id="KW-0732">Signal</keyword>
<gene>
    <name evidence="2" type="ORF">HY076_07740</name>
</gene>
<dbReference type="EMBL" id="JACQAY010000254">
    <property type="protein sequence ID" value="MBI3540150.1"/>
    <property type="molecule type" value="Genomic_DNA"/>
</dbReference>
<protein>
    <submittedName>
        <fullName evidence="2">YjbH domain-containing protein</fullName>
    </submittedName>
</protein>
<accession>A0A9D6L9L9</accession>
<evidence type="ECO:0000313" key="2">
    <source>
        <dbReference type="EMBL" id="MBI3540150.1"/>
    </source>
</evidence>
<dbReference type="Proteomes" id="UP000807850">
    <property type="component" value="Unassembled WGS sequence"/>
</dbReference>
<feature type="signal peptide" evidence="1">
    <location>
        <begin position="1"/>
        <end position="32"/>
    </location>
</feature>